<name>A0A2W5F4W8_9BURK</name>
<comment type="caution">
    <text evidence="3">The sequence shown here is derived from an EMBL/GenBank/DDBJ whole genome shotgun (WGS) entry which is preliminary data.</text>
</comment>
<feature type="region of interest" description="Disordered" evidence="1">
    <location>
        <begin position="44"/>
        <end position="70"/>
    </location>
</feature>
<evidence type="ECO:0000313" key="4">
    <source>
        <dbReference type="Proteomes" id="UP000249633"/>
    </source>
</evidence>
<feature type="region of interest" description="Disordered" evidence="1">
    <location>
        <begin position="101"/>
        <end position="124"/>
    </location>
</feature>
<evidence type="ECO:0000256" key="2">
    <source>
        <dbReference type="SAM" id="SignalP"/>
    </source>
</evidence>
<sequence>MRRGFTTFLLIFCVFWQALAHAGAGVVIASQEEQSHAAMHFHGEAHHHDHHDDGTGDIDGVHSDQSDESVQHLAADCGIHAPGLLGFMDMRLTQLPPEMPVEVVATPPPSPFLAGPERPPKSQS</sequence>
<feature type="chain" id="PRO_5016060756" description="Cobalt-zinc-cadmium resistance protein" evidence="2">
    <location>
        <begin position="23"/>
        <end position="124"/>
    </location>
</feature>
<protein>
    <recommendedName>
        <fullName evidence="5">Cobalt-zinc-cadmium resistance protein</fullName>
    </recommendedName>
</protein>
<accession>A0A2W5F4W8</accession>
<dbReference type="Proteomes" id="UP000249633">
    <property type="component" value="Unassembled WGS sequence"/>
</dbReference>
<keyword evidence="2" id="KW-0732">Signal</keyword>
<evidence type="ECO:0000313" key="3">
    <source>
        <dbReference type="EMBL" id="PZP27536.1"/>
    </source>
</evidence>
<evidence type="ECO:0008006" key="5">
    <source>
        <dbReference type="Google" id="ProtNLM"/>
    </source>
</evidence>
<gene>
    <name evidence="3" type="ORF">DI603_21555</name>
</gene>
<feature type="compositionally biased region" description="Basic and acidic residues" evidence="1">
    <location>
        <begin position="44"/>
        <end position="65"/>
    </location>
</feature>
<dbReference type="AlphaFoldDB" id="A0A2W5F4W8"/>
<proteinExistence type="predicted"/>
<organism evidence="3 4">
    <name type="scientific">Roseateles depolymerans</name>
    <dbReference type="NCBI Taxonomy" id="76731"/>
    <lineage>
        <taxon>Bacteria</taxon>
        <taxon>Pseudomonadati</taxon>
        <taxon>Pseudomonadota</taxon>
        <taxon>Betaproteobacteria</taxon>
        <taxon>Burkholderiales</taxon>
        <taxon>Sphaerotilaceae</taxon>
        <taxon>Roseateles</taxon>
    </lineage>
</organism>
<feature type="signal peptide" evidence="2">
    <location>
        <begin position="1"/>
        <end position="22"/>
    </location>
</feature>
<evidence type="ECO:0000256" key="1">
    <source>
        <dbReference type="SAM" id="MobiDB-lite"/>
    </source>
</evidence>
<dbReference type="EMBL" id="QFOD01000029">
    <property type="protein sequence ID" value="PZP27536.1"/>
    <property type="molecule type" value="Genomic_DNA"/>
</dbReference>
<reference evidence="3 4" key="1">
    <citation type="submission" date="2017-08" db="EMBL/GenBank/DDBJ databases">
        <title>Infants hospitalized years apart are colonized by the same room-sourced microbial strains.</title>
        <authorList>
            <person name="Brooks B."/>
            <person name="Olm M.R."/>
            <person name="Firek B.A."/>
            <person name="Baker R."/>
            <person name="Thomas B.C."/>
            <person name="Morowitz M.J."/>
            <person name="Banfield J.F."/>
        </authorList>
    </citation>
    <scope>NUCLEOTIDE SEQUENCE [LARGE SCALE GENOMIC DNA]</scope>
    <source>
        <strain evidence="3">S2_012_000_R2_81</strain>
    </source>
</reference>